<dbReference type="GO" id="GO:0005524">
    <property type="term" value="F:ATP binding"/>
    <property type="evidence" value="ECO:0007669"/>
    <property type="project" value="UniProtKB-KW"/>
</dbReference>
<dbReference type="GO" id="GO:0016887">
    <property type="term" value="F:ATP hydrolysis activity"/>
    <property type="evidence" value="ECO:0007669"/>
    <property type="project" value="InterPro"/>
</dbReference>
<reference evidence="5 6" key="1">
    <citation type="journal article" date="2019" name="Nat. Microbiol.">
        <title>Mediterranean grassland soil C-N compound turnover is dependent on rainfall and depth, and is mediated by genomically divergent microorganisms.</title>
        <authorList>
            <person name="Diamond S."/>
            <person name="Andeer P.F."/>
            <person name="Li Z."/>
            <person name="Crits-Christoph A."/>
            <person name="Burstein D."/>
            <person name="Anantharaman K."/>
            <person name="Lane K.R."/>
            <person name="Thomas B.C."/>
            <person name="Pan C."/>
            <person name="Northen T.R."/>
            <person name="Banfield J.F."/>
        </authorList>
    </citation>
    <scope>NUCLEOTIDE SEQUENCE [LARGE SCALE GENOMIC DNA]</scope>
    <source>
        <strain evidence="5">NP_3</strain>
    </source>
</reference>
<dbReference type="InterPro" id="IPR050166">
    <property type="entry name" value="ABC_transporter_ATP-bind"/>
</dbReference>
<organism evidence="5 6">
    <name type="scientific">Candidatus Segetimicrobium genomatis</name>
    <dbReference type="NCBI Taxonomy" id="2569760"/>
    <lineage>
        <taxon>Bacteria</taxon>
        <taxon>Bacillati</taxon>
        <taxon>Candidatus Sysuimicrobiota</taxon>
        <taxon>Candidatus Sysuimicrobiia</taxon>
        <taxon>Candidatus Sysuimicrobiales</taxon>
        <taxon>Candidatus Segetimicrobiaceae</taxon>
        <taxon>Candidatus Segetimicrobium</taxon>
    </lineage>
</organism>
<evidence type="ECO:0000313" key="5">
    <source>
        <dbReference type="EMBL" id="TMI89067.1"/>
    </source>
</evidence>
<keyword evidence="1" id="KW-0813">Transport</keyword>
<evidence type="ECO:0000313" key="6">
    <source>
        <dbReference type="Proteomes" id="UP000318509"/>
    </source>
</evidence>
<proteinExistence type="predicted"/>
<evidence type="ECO:0000259" key="4">
    <source>
        <dbReference type="PROSITE" id="PS50893"/>
    </source>
</evidence>
<dbReference type="Proteomes" id="UP000318509">
    <property type="component" value="Unassembled WGS sequence"/>
</dbReference>
<dbReference type="InterPro" id="IPR003593">
    <property type="entry name" value="AAA+_ATPase"/>
</dbReference>
<dbReference type="InterPro" id="IPR003439">
    <property type="entry name" value="ABC_transporter-like_ATP-bd"/>
</dbReference>
<evidence type="ECO:0000256" key="1">
    <source>
        <dbReference type="ARBA" id="ARBA00022448"/>
    </source>
</evidence>
<dbReference type="SUPFAM" id="SSF52540">
    <property type="entry name" value="P-loop containing nucleoside triphosphate hydrolases"/>
    <property type="match status" value="1"/>
</dbReference>
<feature type="domain" description="ABC transporter" evidence="4">
    <location>
        <begin position="24"/>
        <end position="261"/>
    </location>
</feature>
<evidence type="ECO:0000256" key="3">
    <source>
        <dbReference type="ARBA" id="ARBA00022840"/>
    </source>
</evidence>
<comment type="caution">
    <text evidence="5">The sequence shown here is derived from an EMBL/GenBank/DDBJ whole genome shotgun (WGS) entry which is preliminary data.</text>
</comment>
<dbReference type="InterPro" id="IPR027417">
    <property type="entry name" value="P-loop_NTPase"/>
</dbReference>
<keyword evidence="3 5" id="KW-0067">ATP-binding</keyword>
<protein>
    <submittedName>
        <fullName evidence="5">ABC transporter ATP-binding protein</fullName>
    </submittedName>
</protein>
<dbReference type="PROSITE" id="PS00211">
    <property type="entry name" value="ABC_TRANSPORTER_1"/>
    <property type="match status" value="1"/>
</dbReference>
<name>A0A537JZV1_9BACT</name>
<dbReference type="PANTHER" id="PTHR42788">
    <property type="entry name" value="TAURINE IMPORT ATP-BINDING PROTEIN-RELATED"/>
    <property type="match status" value="1"/>
</dbReference>
<dbReference type="InterPro" id="IPR017871">
    <property type="entry name" value="ABC_transporter-like_CS"/>
</dbReference>
<gene>
    <name evidence="5" type="ORF">E6H00_10905</name>
</gene>
<accession>A0A537JZV1</accession>
<dbReference type="EMBL" id="VBAK01000130">
    <property type="protein sequence ID" value="TMI89067.1"/>
    <property type="molecule type" value="Genomic_DNA"/>
</dbReference>
<sequence>MRRPGSGDGAFCLRRRSAGMTPKLVITDLSKRFPLAGSGGNGGEGLEVLRGVSLQVGQGEFVALLGPSGCGKSTLCNIVAGLFPPDHGEVRLDGAPLAASRGRVAYMQQKDLLLPWRRVIDNAILGLEVQGAPRAAARKEARDLLRRFGLERFELAYPGLLSGGMRQRVALVRTLLCRKDLLVLDEPFGALDAMTRAAMQGYLRRLQEEFGRTILFITHDVEEAVLLSDRVYVMTARPGRVRAEIPIPLPRPRQATDGGVVREKARLLALLHDEMAEAFR</sequence>
<dbReference type="PROSITE" id="PS50893">
    <property type="entry name" value="ABC_TRANSPORTER_2"/>
    <property type="match status" value="1"/>
</dbReference>
<dbReference type="CDD" id="cd03293">
    <property type="entry name" value="ABC_NrtD_SsuB_transporters"/>
    <property type="match status" value="1"/>
</dbReference>
<dbReference type="SMART" id="SM00382">
    <property type="entry name" value="AAA"/>
    <property type="match status" value="1"/>
</dbReference>
<keyword evidence="2" id="KW-0547">Nucleotide-binding</keyword>
<dbReference type="PANTHER" id="PTHR42788:SF2">
    <property type="entry name" value="ABC TRANSPORTER ATP-BINDING PROTEIN"/>
    <property type="match status" value="1"/>
</dbReference>
<dbReference type="AlphaFoldDB" id="A0A537JZV1"/>
<dbReference type="Pfam" id="PF00005">
    <property type="entry name" value="ABC_tran"/>
    <property type="match status" value="1"/>
</dbReference>
<dbReference type="Gene3D" id="3.40.50.300">
    <property type="entry name" value="P-loop containing nucleotide triphosphate hydrolases"/>
    <property type="match status" value="1"/>
</dbReference>
<evidence type="ECO:0000256" key="2">
    <source>
        <dbReference type="ARBA" id="ARBA00022741"/>
    </source>
</evidence>